<sequence length="152" mass="16472">MYNIKRMIDLSSDAKDVKIISPPPVNQHLNLLKFGHVARNATSTTPRIFLATAPRRIQASSSQQDAASVANEARNAAENVTQTTKDMAGKVSATAQDVSEKAKQTAQDAWSQAKGTAQKAADTVVGKTEESKEFVKENAEQVKKSMNTKNKN</sequence>
<accession>A0A4Y1RR14</accession>
<dbReference type="EMBL" id="AP019302">
    <property type="protein sequence ID" value="BBH06804.1"/>
    <property type="molecule type" value="Genomic_DNA"/>
</dbReference>
<evidence type="ECO:0000313" key="2">
    <source>
        <dbReference type="EMBL" id="BBH06804.1"/>
    </source>
</evidence>
<gene>
    <name evidence="2" type="ORF">Prudu_018550</name>
</gene>
<organism evidence="2">
    <name type="scientific">Prunus dulcis</name>
    <name type="common">Almond</name>
    <name type="synonym">Amygdalus dulcis</name>
    <dbReference type="NCBI Taxonomy" id="3755"/>
    <lineage>
        <taxon>Eukaryota</taxon>
        <taxon>Viridiplantae</taxon>
        <taxon>Streptophyta</taxon>
        <taxon>Embryophyta</taxon>
        <taxon>Tracheophyta</taxon>
        <taxon>Spermatophyta</taxon>
        <taxon>Magnoliopsida</taxon>
        <taxon>eudicotyledons</taxon>
        <taxon>Gunneridae</taxon>
        <taxon>Pentapetalae</taxon>
        <taxon>rosids</taxon>
        <taxon>fabids</taxon>
        <taxon>Rosales</taxon>
        <taxon>Rosaceae</taxon>
        <taxon>Amygdaloideae</taxon>
        <taxon>Amygdaleae</taxon>
        <taxon>Prunus</taxon>
    </lineage>
</organism>
<feature type="region of interest" description="Disordered" evidence="1">
    <location>
        <begin position="56"/>
        <end position="152"/>
    </location>
</feature>
<protein>
    <submittedName>
        <fullName evidence="2">Late embryogenesis abundant protein family protein</fullName>
    </submittedName>
</protein>
<feature type="compositionally biased region" description="Polar residues" evidence="1">
    <location>
        <begin position="104"/>
        <end position="115"/>
    </location>
</feature>
<name>A0A4Y1RR14_PRUDU</name>
<feature type="compositionally biased region" description="Basic and acidic residues" evidence="1">
    <location>
        <begin position="127"/>
        <end position="143"/>
    </location>
</feature>
<reference evidence="2" key="1">
    <citation type="journal article" date="2019" name="Science">
        <title>Mutation of a bHLH transcription factor allowed almond domestication.</title>
        <authorList>
            <person name="Sanchez-Perez R."/>
            <person name="Pavan S."/>
            <person name="Mazzeo R."/>
            <person name="Moldovan C."/>
            <person name="Aiese Cigliano R."/>
            <person name="Del Cueto J."/>
            <person name="Ricciardi F."/>
            <person name="Lotti C."/>
            <person name="Ricciardi L."/>
            <person name="Dicenta F."/>
            <person name="Lopez-Marques R.L."/>
            <person name="Lindberg Moller B."/>
        </authorList>
    </citation>
    <scope>NUCLEOTIDE SEQUENCE</scope>
</reference>
<dbReference type="AlphaFoldDB" id="A0A4Y1RR14"/>
<feature type="compositionally biased region" description="Low complexity" evidence="1">
    <location>
        <begin position="58"/>
        <end position="80"/>
    </location>
</feature>
<evidence type="ECO:0000256" key="1">
    <source>
        <dbReference type="SAM" id="MobiDB-lite"/>
    </source>
</evidence>
<dbReference type="Gene3D" id="1.20.120.20">
    <property type="entry name" value="Apolipoprotein"/>
    <property type="match status" value="1"/>
</dbReference>
<proteinExistence type="predicted"/>